<dbReference type="InterPro" id="IPR029044">
    <property type="entry name" value="Nucleotide-diphossugar_trans"/>
</dbReference>
<evidence type="ECO:0000313" key="2">
    <source>
        <dbReference type="Proteomes" id="UP000284476"/>
    </source>
</evidence>
<dbReference type="EMBL" id="SAUZ01000020">
    <property type="protein sequence ID" value="RWR18288.1"/>
    <property type="molecule type" value="Genomic_DNA"/>
</dbReference>
<evidence type="ECO:0000313" key="1">
    <source>
        <dbReference type="EMBL" id="RWR18288.1"/>
    </source>
</evidence>
<proteinExistence type="predicted"/>
<sequence>MHAEPVLILTMKWGTLYGPDYVNNLARGVRENLARPHRFICFTDDAAGLDEGVEALPLPDLGLPPGHKDSRWRKLALFRRDLGLEGTALFLDLDQVIVDSLDPFFDLPGDFYIIRDDDLFRAKPLRRVNPERDAFLHSVGNSSVFRYRVGEHAYILDAFLADPAAATAKYEISQQFQSAQLAAHGHLNYWPRGWCVSFKNDCVPRGFSSYFRDPTLPPGAKIVVFAGNPKMDVALRGGGQKWYRRIGDVSWLRKLWEQGRG</sequence>
<organism evidence="1 2">
    <name type="scientific">Paenirhodobacter populi</name>
    <dbReference type="NCBI Taxonomy" id="2306993"/>
    <lineage>
        <taxon>Bacteria</taxon>
        <taxon>Pseudomonadati</taxon>
        <taxon>Pseudomonadota</taxon>
        <taxon>Alphaproteobacteria</taxon>
        <taxon>Rhodobacterales</taxon>
        <taxon>Rhodobacter group</taxon>
        <taxon>Paenirhodobacter</taxon>
    </lineage>
</organism>
<reference evidence="1 2" key="1">
    <citation type="submission" date="2019-01" db="EMBL/GenBank/DDBJ databases">
        <title>Sinorhodobacter populi sp. nov. isolated from the symptomatic bark tissue of Populus euramericana canker.</title>
        <authorList>
            <person name="Xu G."/>
        </authorList>
    </citation>
    <scope>NUCLEOTIDE SEQUENCE [LARGE SCALE GENOMIC DNA]</scope>
    <source>
        <strain evidence="1 2">SK2B-1</strain>
    </source>
</reference>
<accession>A0A443JCR6</accession>
<name>A0A443JCR6_9RHOB</name>
<dbReference type="AlphaFoldDB" id="A0A443JCR6"/>
<dbReference type="SUPFAM" id="SSF53448">
    <property type="entry name" value="Nucleotide-diphospho-sugar transferases"/>
    <property type="match status" value="1"/>
</dbReference>
<dbReference type="Proteomes" id="UP000284476">
    <property type="component" value="Unassembled WGS sequence"/>
</dbReference>
<evidence type="ECO:0008006" key="3">
    <source>
        <dbReference type="Google" id="ProtNLM"/>
    </source>
</evidence>
<reference evidence="1 2" key="2">
    <citation type="submission" date="2019-01" db="EMBL/GenBank/DDBJ databases">
        <authorList>
            <person name="Li Y."/>
        </authorList>
    </citation>
    <scope>NUCLEOTIDE SEQUENCE [LARGE SCALE GENOMIC DNA]</scope>
    <source>
        <strain evidence="1 2">SK2B-1</strain>
    </source>
</reference>
<protein>
    <recommendedName>
        <fullName evidence="3">Glycosyltransferase</fullName>
    </recommendedName>
</protein>
<comment type="caution">
    <text evidence="1">The sequence shown here is derived from an EMBL/GenBank/DDBJ whole genome shotgun (WGS) entry which is preliminary data.</text>
</comment>
<dbReference type="RefSeq" id="WP_128209797.1">
    <property type="nucleotide sequence ID" value="NZ_JBHRSO010000064.1"/>
</dbReference>
<gene>
    <name evidence="1" type="ORF">D2T30_16615</name>
</gene>